<gene>
    <name evidence="2" type="ORF">N7468_004855</name>
</gene>
<keyword evidence="3" id="KW-1185">Reference proteome</keyword>
<feature type="compositionally biased region" description="Basic residues" evidence="1">
    <location>
        <begin position="151"/>
        <end position="162"/>
    </location>
</feature>
<feature type="compositionally biased region" description="Low complexity" evidence="1">
    <location>
        <begin position="95"/>
        <end position="105"/>
    </location>
</feature>
<evidence type="ECO:0000256" key="1">
    <source>
        <dbReference type="SAM" id="MobiDB-lite"/>
    </source>
</evidence>
<proteinExistence type="predicted"/>
<dbReference type="EMBL" id="JAPQKS010000003">
    <property type="protein sequence ID" value="KAJ5240236.1"/>
    <property type="molecule type" value="Genomic_DNA"/>
</dbReference>
<accession>A0A9W9PA02</accession>
<dbReference type="OrthoDB" id="3903267at2759"/>
<feature type="region of interest" description="Disordered" evidence="1">
    <location>
        <begin position="308"/>
        <end position="342"/>
    </location>
</feature>
<feature type="compositionally biased region" description="Acidic residues" evidence="1">
    <location>
        <begin position="184"/>
        <end position="209"/>
    </location>
</feature>
<evidence type="ECO:0000313" key="3">
    <source>
        <dbReference type="Proteomes" id="UP001150941"/>
    </source>
</evidence>
<feature type="compositionally biased region" description="Polar residues" evidence="1">
    <location>
        <begin position="235"/>
        <end position="248"/>
    </location>
</feature>
<comment type="caution">
    <text evidence="2">The sequence shown here is derived from an EMBL/GenBank/DDBJ whole genome shotgun (WGS) entry which is preliminary data.</text>
</comment>
<organism evidence="2 3">
    <name type="scientific">Penicillium chermesinum</name>
    <dbReference type="NCBI Taxonomy" id="63820"/>
    <lineage>
        <taxon>Eukaryota</taxon>
        <taxon>Fungi</taxon>
        <taxon>Dikarya</taxon>
        <taxon>Ascomycota</taxon>
        <taxon>Pezizomycotina</taxon>
        <taxon>Eurotiomycetes</taxon>
        <taxon>Eurotiomycetidae</taxon>
        <taxon>Eurotiales</taxon>
        <taxon>Aspergillaceae</taxon>
        <taxon>Penicillium</taxon>
    </lineage>
</organism>
<sequence>MPSSKQGRSGKKRTKPRQLVRWDSDHDIMLLLTIQQQCNSQGIKLPWADIASTMGEKFSEGAIVQHLSKVRSRRENEGKRVPPPLRRSAGGSSGAGASATIQAASSRKDTRRKPGSGRAKKRKALTDSEDDDGETISSTDKSDGEDPSYGSRKKQKHKKKPNKAFTGTKGRHSSVKHGRADTEGSSDGDEGEVEETSEAESSDDEDDKDNEPRKRSKIVRLPVSPTALDRLEQTGMVQEQDSSDTIFRSSPAPHWPLNSPSQHFAATYPPPFHSPPPGAFGYVDPSMLGSQGIHSGPTPWPVGSNYPLPYPAPPMPQGGHDWDIDQPQDPLWDSPKSEVDEA</sequence>
<dbReference type="AlphaFoldDB" id="A0A9W9PA02"/>
<reference evidence="2" key="1">
    <citation type="submission" date="2022-11" db="EMBL/GenBank/DDBJ databases">
        <authorList>
            <person name="Petersen C."/>
        </authorList>
    </citation>
    <scope>NUCLEOTIDE SEQUENCE</scope>
    <source>
        <strain evidence="2">IBT 19713</strain>
    </source>
</reference>
<dbReference type="RefSeq" id="XP_058333155.1">
    <property type="nucleotide sequence ID" value="XM_058474152.1"/>
</dbReference>
<name>A0A9W9PA02_9EURO</name>
<dbReference type="Proteomes" id="UP001150941">
    <property type="component" value="Unassembled WGS sequence"/>
</dbReference>
<reference evidence="2" key="2">
    <citation type="journal article" date="2023" name="IMA Fungus">
        <title>Comparative genomic study of the Penicillium genus elucidates a diverse pangenome and 15 lateral gene transfer events.</title>
        <authorList>
            <person name="Petersen C."/>
            <person name="Sorensen T."/>
            <person name="Nielsen M.R."/>
            <person name="Sondergaard T.E."/>
            <person name="Sorensen J.L."/>
            <person name="Fitzpatrick D.A."/>
            <person name="Frisvad J.C."/>
            <person name="Nielsen K.L."/>
        </authorList>
    </citation>
    <scope>NUCLEOTIDE SEQUENCE</scope>
    <source>
        <strain evidence="2">IBT 19713</strain>
    </source>
</reference>
<evidence type="ECO:0008006" key="4">
    <source>
        <dbReference type="Google" id="ProtNLM"/>
    </source>
</evidence>
<feature type="compositionally biased region" description="Basic residues" evidence="1">
    <location>
        <begin position="109"/>
        <end position="123"/>
    </location>
</feature>
<dbReference type="GeneID" id="83201455"/>
<protein>
    <recommendedName>
        <fullName evidence="4">Myb-like domain-containing protein</fullName>
    </recommendedName>
</protein>
<feature type="region of interest" description="Disordered" evidence="1">
    <location>
        <begin position="70"/>
        <end position="272"/>
    </location>
</feature>
<evidence type="ECO:0000313" key="2">
    <source>
        <dbReference type="EMBL" id="KAJ5240236.1"/>
    </source>
</evidence>